<evidence type="ECO:0000256" key="5">
    <source>
        <dbReference type="ARBA" id="ARBA00023316"/>
    </source>
</evidence>
<evidence type="ECO:0000256" key="1">
    <source>
        <dbReference type="ARBA" id="ARBA00004776"/>
    </source>
</evidence>
<evidence type="ECO:0000313" key="8">
    <source>
        <dbReference type="Proteomes" id="UP000093898"/>
    </source>
</evidence>
<dbReference type="EMBL" id="LZLC01000250">
    <property type="protein sequence ID" value="OBJ36182.1"/>
    <property type="molecule type" value="Genomic_DNA"/>
</dbReference>
<dbReference type="InterPro" id="IPR029044">
    <property type="entry name" value="Nucleotide-diphossugar_trans"/>
</dbReference>
<evidence type="ECO:0000256" key="3">
    <source>
        <dbReference type="ARBA" id="ARBA00022676"/>
    </source>
</evidence>
<dbReference type="RefSeq" id="WP_064986017.1">
    <property type="nucleotide sequence ID" value="NZ_LZLC01000250.1"/>
</dbReference>
<organism evidence="7 8">
    <name type="scientific">Mycolicibacterium mucogenicum</name>
    <name type="common">Mycobacterium mucogenicum</name>
    <dbReference type="NCBI Taxonomy" id="56689"/>
    <lineage>
        <taxon>Bacteria</taxon>
        <taxon>Bacillati</taxon>
        <taxon>Actinomycetota</taxon>
        <taxon>Actinomycetes</taxon>
        <taxon>Mycobacteriales</taxon>
        <taxon>Mycobacteriaceae</taxon>
        <taxon>Mycolicibacterium</taxon>
    </lineage>
</organism>
<gene>
    <name evidence="7" type="ORF">A5630_07230</name>
</gene>
<evidence type="ECO:0000313" key="7">
    <source>
        <dbReference type="EMBL" id="OBJ36182.1"/>
    </source>
</evidence>
<comment type="pathway">
    <text evidence="1">Cell wall biogenesis; cell wall polysaccharide biosynthesis.</text>
</comment>
<evidence type="ECO:0000259" key="6">
    <source>
        <dbReference type="Pfam" id="PF00535"/>
    </source>
</evidence>
<dbReference type="Gene3D" id="3.90.550.10">
    <property type="entry name" value="Spore Coat Polysaccharide Biosynthesis Protein SpsA, Chain A"/>
    <property type="match status" value="1"/>
</dbReference>
<dbReference type="Proteomes" id="UP000093898">
    <property type="component" value="Unassembled WGS sequence"/>
</dbReference>
<name>A0A1A3GJG1_MYCMU</name>
<dbReference type="PANTHER" id="PTHR43179">
    <property type="entry name" value="RHAMNOSYLTRANSFERASE WBBL"/>
    <property type="match status" value="1"/>
</dbReference>
<keyword evidence="5" id="KW-0961">Cell wall biogenesis/degradation</keyword>
<evidence type="ECO:0000256" key="4">
    <source>
        <dbReference type="ARBA" id="ARBA00022679"/>
    </source>
</evidence>
<sequence length="305" mass="33684">MSDTANGALHVLVVHFNTPDLVTSLMKGIPRLTPAGREVLIHVVDNCSTPDNARMLRENVGEMADVTLEFNSHNIGFGAGMNQLAGRSGIEPTDLVWLLNPDTQLQPGCLDQLERTLDDGEFSVVSPLIYSGDSTAAWIWYSGGSVAPRNLRVQHELWGQPCSLAPTEPFETEFITGAAPMMTAATFRTVGGFPPGYFLYWEDTYFSWKARTLGLRLGVVPAARLWHAAGASSGHGQSQAFYYWFTRNRFAYASDTGVPRRQLISGRGGFETLRPLVRALKEPNDRFPKARAALRGTIDGLRRRR</sequence>
<dbReference type="GO" id="GO:0071555">
    <property type="term" value="P:cell wall organization"/>
    <property type="evidence" value="ECO:0007669"/>
    <property type="project" value="UniProtKB-KW"/>
</dbReference>
<dbReference type="Pfam" id="PF00535">
    <property type="entry name" value="Glycos_transf_2"/>
    <property type="match status" value="1"/>
</dbReference>
<proteinExistence type="inferred from homology"/>
<dbReference type="PANTHER" id="PTHR43179:SF12">
    <property type="entry name" value="GALACTOFURANOSYLTRANSFERASE GLFT2"/>
    <property type="match status" value="1"/>
</dbReference>
<dbReference type="InterPro" id="IPR001173">
    <property type="entry name" value="Glyco_trans_2-like"/>
</dbReference>
<dbReference type="SUPFAM" id="SSF53448">
    <property type="entry name" value="Nucleotide-diphospho-sugar transferases"/>
    <property type="match status" value="1"/>
</dbReference>
<accession>A0A1A3GJG1</accession>
<dbReference type="GO" id="GO:0016757">
    <property type="term" value="F:glycosyltransferase activity"/>
    <property type="evidence" value="ECO:0007669"/>
    <property type="project" value="UniProtKB-KW"/>
</dbReference>
<comment type="similarity">
    <text evidence="2">Belongs to the glycosyltransferase 2 family.</text>
</comment>
<feature type="domain" description="Glycosyltransferase 2-like" evidence="6">
    <location>
        <begin position="35"/>
        <end position="142"/>
    </location>
</feature>
<comment type="caution">
    <text evidence="7">The sequence shown here is derived from an EMBL/GenBank/DDBJ whole genome shotgun (WGS) entry which is preliminary data.</text>
</comment>
<keyword evidence="4" id="KW-0808">Transferase</keyword>
<protein>
    <recommendedName>
        <fullName evidence="6">Glycosyltransferase 2-like domain-containing protein</fullName>
    </recommendedName>
</protein>
<reference evidence="8" key="1">
    <citation type="submission" date="2016-06" db="EMBL/GenBank/DDBJ databases">
        <authorList>
            <person name="Sutton G."/>
            <person name="Brinkac L."/>
            <person name="Sanka R."/>
            <person name="Adams M."/>
            <person name="Lau E."/>
            <person name="Garcia-Basteiro A."/>
            <person name="Lopez-Varela E."/>
            <person name="Palencia S."/>
        </authorList>
    </citation>
    <scope>NUCLEOTIDE SEQUENCE [LARGE SCALE GENOMIC DNA]</scope>
    <source>
        <strain evidence="8">1127319.6</strain>
    </source>
</reference>
<keyword evidence="3" id="KW-0328">Glycosyltransferase</keyword>
<dbReference type="AlphaFoldDB" id="A0A1A3GJG1"/>
<dbReference type="OrthoDB" id="9771846at2"/>
<evidence type="ECO:0000256" key="2">
    <source>
        <dbReference type="ARBA" id="ARBA00006739"/>
    </source>
</evidence>